<proteinExistence type="predicted"/>
<protein>
    <submittedName>
        <fullName evidence="1">Uncharacterized protein</fullName>
    </submittedName>
</protein>
<dbReference type="AlphaFoldDB" id="A0A840S069"/>
<evidence type="ECO:0000313" key="1">
    <source>
        <dbReference type="EMBL" id="MBB5202284.1"/>
    </source>
</evidence>
<name>A0A840S069_9BURK</name>
<reference evidence="1 2" key="1">
    <citation type="submission" date="2020-08" db="EMBL/GenBank/DDBJ databases">
        <title>Genomic Encyclopedia of Type Strains, Phase IV (KMG-IV): sequencing the most valuable type-strain genomes for metagenomic binning, comparative biology and taxonomic classification.</title>
        <authorList>
            <person name="Goeker M."/>
        </authorList>
    </citation>
    <scope>NUCLEOTIDE SEQUENCE [LARGE SCALE GENOMIC DNA]</scope>
    <source>
        <strain evidence="1 2">DSM 23240</strain>
    </source>
</reference>
<dbReference type="RefSeq" id="WP_168056438.1">
    <property type="nucleotide sequence ID" value="NZ_JAAOZT010000009.1"/>
</dbReference>
<gene>
    <name evidence="1" type="ORF">HNR39_004148</name>
</gene>
<dbReference type="EMBL" id="JACHHQ010000012">
    <property type="protein sequence ID" value="MBB5202284.1"/>
    <property type="molecule type" value="Genomic_DNA"/>
</dbReference>
<evidence type="ECO:0000313" key="2">
    <source>
        <dbReference type="Proteomes" id="UP000571084"/>
    </source>
</evidence>
<keyword evidence="2" id="KW-1185">Reference proteome</keyword>
<dbReference type="Proteomes" id="UP000571084">
    <property type="component" value="Unassembled WGS sequence"/>
</dbReference>
<sequence>MTHNNLIKLSDTECNAVAGGSWRTVAISSTSNAADKAVSGVAQTVNTGSNTTTTAVGSAGHVATTATTDAATQTHF</sequence>
<accession>A0A840S069</accession>
<organism evidence="1 2">
    <name type="scientific">Glaciimonas immobilis</name>
    <dbReference type="NCBI Taxonomy" id="728004"/>
    <lineage>
        <taxon>Bacteria</taxon>
        <taxon>Pseudomonadati</taxon>
        <taxon>Pseudomonadota</taxon>
        <taxon>Betaproteobacteria</taxon>
        <taxon>Burkholderiales</taxon>
        <taxon>Oxalobacteraceae</taxon>
        <taxon>Glaciimonas</taxon>
    </lineage>
</organism>
<comment type="caution">
    <text evidence="1">The sequence shown here is derived from an EMBL/GenBank/DDBJ whole genome shotgun (WGS) entry which is preliminary data.</text>
</comment>